<evidence type="ECO:0000256" key="3">
    <source>
        <dbReference type="ARBA" id="ARBA00022640"/>
    </source>
</evidence>
<keyword evidence="3" id="KW-0934">Plastid</keyword>
<accession>A0AAV1WI97</accession>
<evidence type="ECO:0000313" key="6">
    <source>
        <dbReference type="EMBL" id="CAL0308591.1"/>
    </source>
</evidence>
<proteinExistence type="inferred from homology"/>
<dbReference type="PANTHER" id="PTHR31906">
    <property type="entry name" value="PLASTID-LIPID-ASSOCIATED PROTEIN 4, CHLOROPLASTIC-RELATED"/>
    <property type="match status" value="1"/>
</dbReference>
<dbReference type="GO" id="GO:0009536">
    <property type="term" value="C:plastid"/>
    <property type="evidence" value="ECO:0007669"/>
    <property type="project" value="UniProtKB-SubCell"/>
</dbReference>
<dbReference type="AlphaFoldDB" id="A0AAV1WI97"/>
<gene>
    <name evidence="6" type="ORF">LLUT_LOCUS9651</name>
</gene>
<feature type="domain" description="Plastid lipid-associated protein/fibrillin conserved" evidence="5">
    <location>
        <begin position="54"/>
        <end position="265"/>
    </location>
</feature>
<comment type="subcellular location">
    <subcellularLocation>
        <location evidence="1">Plastid</location>
    </subcellularLocation>
</comment>
<dbReference type="InterPro" id="IPR039633">
    <property type="entry name" value="PAP"/>
</dbReference>
<reference evidence="6 7" key="1">
    <citation type="submission" date="2024-03" db="EMBL/GenBank/DDBJ databases">
        <authorList>
            <person name="Martinez-Hernandez J."/>
        </authorList>
    </citation>
    <scope>NUCLEOTIDE SEQUENCE [LARGE SCALE GENOMIC DNA]</scope>
</reference>
<comment type="similarity">
    <text evidence="2">Belongs to the PAP/fibrillin family.</text>
</comment>
<keyword evidence="7" id="KW-1185">Reference proteome</keyword>
<sequence length="272" mass="30272">MNLAFASSPLCLKSSSFTSLFTTTRLRRFSNISSLATTLSPHPRAYDSTELENKKHQLLTSIQDTQRGLVTTPLQRSSIEEALVNVEGYNKGEAINLGKLDGTWRLQYTSAPDVLILLEAAAKLPFFQVGQIFQKFECSGQSNGGVIRNVVQWSIPNLLEEQEGATLLVSANFTVVSMRNIYLKFQEITVQDIKISEEVQALIAPAILPRSFITLQILQFLRAFKVEIPVRNPERESVGGLYYLSYLDDNILLGRAVGGGGIFVFTRSQSLY</sequence>
<dbReference type="Proteomes" id="UP001497480">
    <property type="component" value="Unassembled WGS sequence"/>
</dbReference>
<protein>
    <recommendedName>
        <fullName evidence="5">Plastid lipid-associated protein/fibrillin conserved domain-containing protein</fullName>
    </recommendedName>
</protein>
<dbReference type="EMBL" id="CAXHTB010000006">
    <property type="protein sequence ID" value="CAL0308591.1"/>
    <property type="molecule type" value="Genomic_DNA"/>
</dbReference>
<evidence type="ECO:0000256" key="1">
    <source>
        <dbReference type="ARBA" id="ARBA00004474"/>
    </source>
</evidence>
<evidence type="ECO:0000256" key="4">
    <source>
        <dbReference type="ARBA" id="ARBA00022946"/>
    </source>
</evidence>
<evidence type="ECO:0000259" key="5">
    <source>
        <dbReference type="Pfam" id="PF04755"/>
    </source>
</evidence>
<keyword evidence="4" id="KW-0809">Transit peptide</keyword>
<organism evidence="6 7">
    <name type="scientific">Lupinus luteus</name>
    <name type="common">European yellow lupine</name>
    <dbReference type="NCBI Taxonomy" id="3873"/>
    <lineage>
        <taxon>Eukaryota</taxon>
        <taxon>Viridiplantae</taxon>
        <taxon>Streptophyta</taxon>
        <taxon>Embryophyta</taxon>
        <taxon>Tracheophyta</taxon>
        <taxon>Spermatophyta</taxon>
        <taxon>Magnoliopsida</taxon>
        <taxon>eudicotyledons</taxon>
        <taxon>Gunneridae</taxon>
        <taxon>Pentapetalae</taxon>
        <taxon>rosids</taxon>
        <taxon>fabids</taxon>
        <taxon>Fabales</taxon>
        <taxon>Fabaceae</taxon>
        <taxon>Papilionoideae</taxon>
        <taxon>50 kb inversion clade</taxon>
        <taxon>genistoids sensu lato</taxon>
        <taxon>core genistoids</taxon>
        <taxon>Genisteae</taxon>
        <taxon>Lupinus</taxon>
    </lineage>
</organism>
<comment type="caution">
    <text evidence="6">The sequence shown here is derived from an EMBL/GenBank/DDBJ whole genome shotgun (WGS) entry which is preliminary data.</text>
</comment>
<name>A0AAV1WI97_LUPLU</name>
<dbReference type="Pfam" id="PF04755">
    <property type="entry name" value="PAP_fibrillin"/>
    <property type="match status" value="1"/>
</dbReference>
<evidence type="ECO:0000313" key="7">
    <source>
        <dbReference type="Proteomes" id="UP001497480"/>
    </source>
</evidence>
<dbReference type="InterPro" id="IPR006843">
    <property type="entry name" value="PAP/fibrillin_dom"/>
</dbReference>
<evidence type="ECO:0000256" key="2">
    <source>
        <dbReference type="ARBA" id="ARBA00005845"/>
    </source>
</evidence>